<comment type="caution">
    <text evidence="2">The sequence shown here is derived from an EMBL/GenBank/DDBJ whole genome shotgun (WGS) entry which is preliminary data.</text>
</comment>
<dbReference type="Proteomes" id="UP000610611">
    <property type="component" value="Unassembled WGS sequence"/>
</dbReference>
<dbReference type="AlphaFoldDB" id="A0A0M9AJ87"/>
<dbReference type="PATRIC" id="fig|1705562.3.peg.579"/>
<organism evidence="2 4">
    <name type="scientific">Haloarcula rubripromontorii</name>
    <dbReference type="NCBI Taxonomy" id="1705562"/>
    <lineage>
        <taxon>Archaea</taxon>
        <taxon>Methanobacteriati</taxon>
        <taxon>Methanobacteriota</taxon>
        <taxon>Stenosarchaea group</taxon>
        <taxon>Halobacteria</taxon>
        <taxon>Halobacteriales</taxon>
        <taxon>Haloarculaceae</taxon>
        <taxon>Haloarcula</taxon>
    </lineage>
</organism>
<dbReference type="EMBL" id="WOWB01000001">
    <property type="protein sequence ID" value="NLV06497.1"/>
    <property type="molecule type" value="Genomic_DNA"/>
</dbReference>
<dbReference type="RefSeq" id="WP_053968281.1">
    <property type="nucleotide sequence ID" value="NZ_JAWJXX010000005.1"/>
</dbReference>
<reference evidence="3" key="2">
    <citation type="submission" date="2019-12" db="EMBL/GenBank/DDBJ databases">
        <title>The whole-genome sequencing of Haloarcula japonica strain pws8.</title>
        <authorList>
            <person name="Verma D.K."/>
            <person name="Gopal K."/>
            <person name="Prasad E.S."/>
        </authorList>
    </citation>
    <scope>NUCLEOTIDE SEQUENCE</scope>
    <source>
        <strain evidence="3">Pws8</strain>
    </source>
</reference>
<proteinExistence type="predicted"/>
<feature type="transmembrane region" description="Helical" evidence="1">
    <location>
        <begin position="63"/>
        <end position="86"/>
    </location>
</feature>
<evidence type="ECO:0000256" key="1">
    <source>
        <dbReference type="SAM" id="Phobius"/>
    </source>
</evidence>
<feature type="transmembrane region" description="Helical" evidence="1">
    <location>
        <begin position="33"/>
        <end position="51"/>
    </location>
</feature>
<dbReference type="Pfam" id="PF26161">
    <property type="entry name" value="DUF8044"/>
    <property type="match status" value="1"/>
</dbReference>
<keyword evidence="4" id="KW-1185">Reference proteome</keyword>
<accession>A0A0M9AJ87</accession>
<gene>
    <name evidence="2" type="ORF">AMS69_11945</name>
    <name evidence="3" type="ORF">GOC83_10200</name>
</gene>
<dbReference type="InterPro" id="IPR058357">
    <property type="entry name" value="DUF8044"/>
</dbReference>
<dbReference type="EMBL" id="LIUF01000003">
    <property type="protein sequence ID" value="KOX93149.1"/>
    <property type="molecule type" value="Genomic_DNA"/>
</dbReference>
<sequence>MATRQRQQFIYGHLMWVLGSILVLTLLDALTLELFFVISLIGFLVTVELVAPQTVSPRWRRRLWWLIGIGLVGFAYVVIKRILAILPPGLV</sequence>
<name>A0A0M9AJ87_9EURY</name>
<evidence type="ECO:0000313" key="2">
    <source>
        <dbReference type="EMBL" id="KOX93149.1"/>
    </source>
</evidence>
<evidence type="ECO:0000313" key="3">
    <source>
        <dbReference type="EMBL" id="NLV06497.1"/>
    </source>
</evidence>
<evidence type="ECO:0000313" key="4">
    <source>
        <dbReference type="Proteomes" id="UP000037729"/>
    </source>
</evidence>
<reference evidence="2 4" key="1">
    <citation type="submission" date="2015-08" db="EMBL/GenBank/DDBJ databases">
        <title>Genomes of Isolates from Cabo Rojo, PR.</title>
        <authorList>
            <person name="Sanchez-Nieves R.L."/>
            <person name="Montalvo-Rodriguez R."/>
        </authorList>
    </citation>
    <scope>NUCLEOTIDE SEQUENCE [LARGE SCALE GENOMIC DNA]</scope>
    <source>
        <strain evidence="2 4">SL3</strain>
    </source>
</reference>
<keyword evidence="1" id="KW-0812">Transmembrane</keyword>
<protein>
    <submittedName>
        <fullName evidence="2">Uncharacterized protein</fullName>
    </submittedName>
</protein>
<dbReference type="STRING" id="1705562.AMS69_11945"/>
<feature type="transmembrane region" description="Helical" evidence="1">
    <location>
        <begin position="9"/>
        <end position="27"/>
    </location>
</feature>
<keyword evidence="1" id="KW-0472">Membrane</keyword>
<dbReference type="Proteomes" id="UP000037729">
    <property type="component" value="Unassembled WGS sequence"/>
</dbReference>
<keyword evidence="1" id="KW-1133">Transmembrane helix</keyword>